<dbReference type="HOGENOM" id="CLU_1873701_0_0_0"/>
<protein>
    <recommendedName>
        <fullName evidence="1">DUF6896 domain-containing protein</fullName>
    </recommendedName>
</protein>
<evidence type="ECO:0000259" key="1">
    <source>
        <dbReference type="Pfam" id="PF21837"/>
    </source>
</evidence>
<dbReference type="eggNOG" id="ENOG502ZQRZ">
    <property type="taxonomic scope" value="Bacteria"/>
</dbReference>
<name>D2R9G4_PIRSD</name>
<dbReference type="KEGG" id="psl:Psta_3050"/>
<dbReference type="STRING" id="530564.Psta_3050"/>
<dbReference type="Proteomes" id="UP000001887">
    <property type="component" value="Chromosome"/>
</dbReference>
<keyword evidence="3" id="KW-1185">Reference proteome</keyword>
<dbReference type="InterPro" id="IPR054191">
    <property type="entry name" value="DUF6896"/>
</dbReference>
<evidence type="ECO:0000313" key="2">
    <source>
        <dbReference type="EMBL" id="ADB17714.1"/>
    </source>
</evidence>
<dbReference type="Pfam" id="PF21837">
    <property type="entry name" value="DUF6896"/>
    <property type="match status" value="1"/>
</dbReference>
<gene>
    <name evidence="2" type="ordered locus">Psta_3050</name>
</gene>
<dbReference type="EMBL" id="CP001848">
    <property type="protein sequence ID" value="ADB17714.1"/>
    <property type="molecule type" value="Genomic_DNA"/>
</dbReference>
<organism evidence="2 3">
    <name type="scientific">Pirellula staleyi (strain ATCC 27377 / DSM 6068 / ICPB 4128)</name>
    <name type="common">Pirella staleyi</name>
    <dbReference type="NCBI Taxonomy" id="530564"/>
    <lineage>
        <taxon>Bacteria</taxon>
        <taxon>Pseudomonadati</taxon>
        <taxon>Planctomycetota</taxon>
        <taxon>Planctomycetia</taxon>
        <taxon>Pirellulales</taxon>
        <taxon>Pirellulaceae</taxon>
        <taxon>Pirellula</taxon>
    </lineage>
</organism>
<accession>D2R9G4</accession>
<feature type="domain" description="DUF6896" evidence="1">
    <location>
        <begin position="7"/>
        <end position="150"/>
    </location>
</feature>
<sequence length="162" mass="17870">MNHDASILALIQKYQAHVADAVSLFRQMGIKGNILRAWRRSAIPTWADEGDNSDPIIPQRGLLSDARSIRYSFHGIGCSVEYGSVVVDFDFGPNGRFDGFDAWCLHLFAESFPEFSAFADIDLVRTCLSDLAESGTIAKIEGVVGSHLYYFIDGMSADISRT</sequence>
<reference evidence="2 3" key="1">
    <citation type="journal article" date="2009" name="Stand. Genomic Sci.">
        <title>Complete genome sequence of Pirellula staleyi type strain (ATCC 27377).</title>
        <authorList>
            <person name="Clum A."/>
            <person name="Tindall B.J."/>
            <person name="Sikorski J."/>
            <person name="Ivanova N."/>
            <person name="Mavrommatis K."/>
            <person name="Lucas S."/>
            <person name="Glavina del Rio T."/>
            <person name="Nolan M."/>
            <person name="Chen F."/>
            <person name="Tice H."/>
            <person name="Pitluck S."/>
            <person name="Cheng J.F."/>
            <person name="Chertkov O."/>
            <person name="Brettin T."/>
            <person name="Han C."/>
            <person name="Detter J.C."/>
            <person name="Kuske C."/>
            <person name="Bruce D."/>
            <person name="Goodwin L."/>
            <person name="Ovchinikova G."/>
            <person name="Pati A."/>
            <person name="Mikhailova N."/>
            <person name="Chen A."/>
            <person name="Palaniappan K."/>
            <person name="Land M."/>
            <person name="Hauser L."/>
            <person name="Chang Y.J."/>
            <person name="Jeffries C.D."/>
            <person name="Chain P."/>
            <person name="Rohde M."/>
            <person name="Goker M."/>
            <person name="Bristow J."/>
            <person name="Eisen J.A."/>
            <person name="Markowitz V."/>
            <person name="Hugenholtz P."/>
            <person name="Kyrpides N.C."/>
            <person name="Klenk H.P."/>
            <person name="Lapidus A."/>
        </authorList>
    </citation>
    <scope>NUCLEOTIDE SEQUENCE [LARGE SCALE GENOMIC DNA]</scope>
    <source>
        <strain evidence="3">ATCC 27377 / DSM 6068 / ICPB 4128</strain>
    </source>
</reference>
<dbReference type="AlphaFoldDB" id="D2R9G4"/>
<evidence type="ECO:0000313" key="3">
    <source>
        <dbReference type="Proteomes" id="UP000001887"/>
    </source>
</evidence>
<proteinExistence type="predicted"/>